<dbReference type="OMA" id="QSCIYNE"/>
<accession>V7C3B5</accession>
<dbReference type="SUPFAM" id="SSF55961">
    <property type="entry name" value="Bet v1-like"/>
    <property type="match status" value="1"/>
</dbReference>
<evidence type="ECO:0000256" key="1">
    <source>
        <dbReference type="ARBA" id="ARBA00004240"/>
    </source>
</evidence>
<dbReference type="PROSITE" id="PS50003">
    <property type="entry name" value="PH_DOMAIN"/>
    <property type="match status" value="1"/>
</dbReference>
<dbReference type="AlphaFoldDB" id="V7C3B5"/>
<feature type="domain" description="PH" evidence="3">
    <location>
        <begin position="1"/>
        <end position="106"/>
    </location>
</feature>
<dbReference type="InterPro" id="IPR002913">
    <property type="entry name" value="START_lipid-bd_dom"/>
</dbReference>
<keyword evidence="6" id="KW-1185">Reference proteome</keyword>
<dbReference type="eggNOG" id="ENOG502QQJT">
    <property type="taxonomic scope" value="Eukaryota"/>
</dbReference>
<dbReference type="Pfam" id="PF01852">
    <property type="entry name" value="START"/>
    <property type="match status" value="1"/>
</dbReference>
<proteinExistence type="predicted"/>
<dbReference type="InterPro" id="IPR011993">
    <property type="entry name" value="PH-like_dom_sf"/>
</dbReference>
<dbReference type="GO" id="GO:0005783">
    <property type="term" value="C:endoplasmic reticulum"/>
    <property type="evidence" value="ECO:0007669"/>
    <property type="project" value="UniProtKB-SubCell"/>
</dbReference>
<evidence type="ECO:0000259" key="3">
    <source>
        <dbReference type="PROSITE" id="PS50003"/>
    </source>
</evidence>
<sequence>MEGWLSIFTINRLGLRRSHKRYFILKNSFIRSFKDKPMSQMEEAHRSTIIDSEVRVIDNGRETINKKVFFIFTLYSILNKRDEVKLGASSPEEAAKWIRSLKDAALKENSNPEMDFLISSNKKHLSLRMGGSKKKKWKQSIEWNFQSCIYNEAMTSDVIAPSPWKIFSCHNGIRIFKEAQDWGFHESIWGNHPVMMTIGVIDGTSEDIFHTLMSLGSSRSEWDFCTYQGSVIDHIDDHTDIIHLKLYDDRLPWGMKPRDFLLQRYWRREKDGTYVLLFHSVLHKNCPPQRDYVRASLKSGGFLITPVKNGKSSLVKHMLAIDWKFWKLYPHLSSGAISLTISLLERLGALREFFRAKVGNFSSEPIAMKVDIKNEVTKNNNKVVEHNHIHGLDSTSRINIYLMG</sequence>
<dbReference type="GO" id="GO:0008289">
    <property type="term" value="F:lipid binding"/>
    <property type="evidence" value="ECO:0007669"/>
    <property type="project" value="InterPro"/>
</dbReference>
<dbReference type="Pfam" id="PF00169">
    <property type="entry name" value="PH"/>
    <property type="match status" value="1"/>
</dbReference>
<protein>
    <recommendedName>
        <fullName evidence="7">PH domain-containing protein</fullName>
    </recommendedName>
</protein>
<evidence type="ECO:0000313" key="5">
    <source>
        <dbReference type="EMBL" id="ESW23868.1"/>
    </source>
</evidence>
<dbReference type="CDD" id="cd00177">
    <property type="entry name" value="START"/>
    <property type="match status" value="1"/>
</dbReference>
<dbReference type="SMART" id="SM00234">
    <property type="entry name" value="START"/>
    <property type="match status" value="1"/>
</dbReference>
<reference evidence="6" key="1">
    <citation type="journal article" date="2014" name="Nat. Genet.">
        <title>A reference genome for common bean and genome-wide analysis of dual domestications.</title>
        <authorList>
            <person name="Schmutz J."/>
            <person name="McClean P.E."/>
            <person name="Mamidi S."/>
            <person name="Wu G.A."/>
            <person name="Cannon S.B."/>
            <person name="Grimwood J."/>
            <person name="Jenkins J."/>
            <person name="Shu S."/>
            <person name="Song Q."/>
            <person name="Chavarro C."/>
            <person name="Torres-Torres M."/>
            <person name="Geffroy V."/>
            <person name="Moghaddam S.M."/>
            <person name="Gao D."/>
            <person name="Abernathy B."/>
            <person name="Barry K."/>
            <person name="Blair M."/>
            <person name="Brick M.A."/>
            <person name="Chovatia M."/>
            <person name="Gepts P."/>
            <person name="Goodstein D.M."/>
            <person name="Gonzales M."/>
            <person name="Hellsten U."/>
            <person name="Hyten D.L."/>
            <person name="Jia G."/>
            <person name="Kelly J.D."/>
            <person name="Kudrna D."/>
            <person name="Lee R."/>
            <person name="Richard M.M."/>
            <person name="Miklas P.N."/>
            <person name="Osorno J.M."/>
            <person name="Rodrigues J."/>
            <person name="Thareau V."/>
            <person name="Urrea C.A."/>
            <person name="Wang M."/>
            <person name="Yu Y."/>
            <person name="Zhang M."/>
            <person name="Wing R.A."/>
            <person name="Cregan P.B."/>
            <person name="Rokhsar D.S."/>
            <person name="Jackson S.A."/>
        </authorList>
    </citation>
    <scope>NUCLEOTIDE SEQUENCE [LARGE SCALE GENOMIC DNA]</scope>
    <source>
        <strain evidence="6">cv. G19833</strain>
    </source>
</reference>
<dbReference type="OrthoDB" id="9970435at2759"/>
<evidence type="ECO:0008006" key="7">
    <source>
        <dbReference type="Google" id="ProtNLM"/>
    </source>
</evidence>
<gene>
    <name evidence="5" type="ORF">PHAVU_004G082900g</name>
</gene>
<dbReference type="Gene3D" id="3.30.530.20">
    <property type="match status" value="1"/>
</dbReference>
<dbReference type="PANTHER" id="PTHR12136">
    <property type="entry name" value="ENHANCED DISEASE RESISTANCE-RELATED"/>
    <property type="match status" value="1"/>
</dbReference>
<dbReference type="PROSITE" id="PS50848">
    <property type="entry name" value="START"/>
    <property type="match status" value="1"/>
</dbReference>
<comment type="subcellular location">
    <subcellularLocation>
        <location evidence="1">Endoplasmic reticulum</location>
    </subcellularLocation>
</comment>
<dbReference type="PANTHER" id="PTHR12136:SF103">
    <property type="entry name" value="PROTEIN ENHANCED DISEASE RESISTANCE 2-LIKE"/>
    <property type="match status" value="1"/>
</dbReference>
<feature type="domain" description="START" evidence="4">
    <location>
        <begin position="108"/>
        <end position="330"/>
    </location>
</feature>
<dbReference type="CDD" id="cd00821">
    <property type="entry name" value="PH"/>
    <property type="match status" value="1"/>
</dbReference>
<dbReference type="SMR" id="V7C3B5"/>
<dbReference type="InterPro" id="IPR001849">
    <property type="entry name" value="PH_domain"/>
</dbReference>
<dbReference type="InterPro" id="IPR023393">
    <property type="entry name" value="START-like_dom_sf"/>
</dbReference>
<dbReference type="Gramene" id="ESW23868">
    <property type="protein sequence ID" value="ESW23868"/>
    <property type="gene ID" value="PHAVU_004G082900g"/>
</dbReference>
<organism evidence="5 6">
    <name type="scientific">Phaseolus vulgaris</name>
    <name type="common">Kidney bean</name>
    <name type="synonym">French bean</name>
    <dbReference type="NCBI Taxonomy" id="3885"/>
    <lineage>
        <taxon>Eukaryota</taxon>
        <taxon>Viridiplantae</taxon>
        <taxon>Streptophyta</taxon>
        <taxon>Embryophyta</taxon>
        <taxon>Tracheophyta</taxon>
        <taxon>Spermatophyta</taxon>
        <taxon>Magnoliopsida</taxon>
        <taxon>eudicotyledons</taxon>
        <taxon>Gunneridae</taxon>
        <taxon>Pentapetalae</taxon>
        <taxon>rosids</taxon>
        <taxon>fabids</taxon>
        <taxon>Fabales</taxon>
        <taxon>Fabaceae</taxon>
        <taxon>Papilionoideae</taxon>
        <taxon>50 kb inversion clade</taxon>
        <taxon>NPAAA clade</taxon>
        <taxon>indigoferoid/millettioid clade</taxon>
        <taxon>Phaseoleae</taxon>
        <taxon>Phaseolus</taxon>
    </lineage>
</organism>
<name>V7C3B5_PHAVU</name>
<keyword evidence="2" id="KW-0256">Endoplasmic reticulum</keyword>
<dbReference type="Gene3D" id="2.30.29.30">
    <property type="entry name" value="Pleckstrin-homology domain (PH domain)/Phosphotyrosine-binding domain (PTB)"/>
    <property type="match status" value="1"/>
</dbReference>
<dbReference type="Proteomes" id="UP000000226">
    <property type="component" value="Chromosome 4"/>
</dbReference>
<dbReference type="InterPro" id="IPR045096">
    <property type="entry name" value="EDR2-like"/>
</dbReference>
<evidence type="ECO:0000313" key="6">
    <source>
        <dbReference type="Proteomes" id="UP000000226"/>
    </source>
</evidence>
<dbReference type="SMART" id="SM00233">
    <property type="entry name" value="PH"/>
    <property type="match status" value="1"/>
</dbReference>
<evidence type="ECO:0000259" key="4">
    <source>
        <dbReference type="PROSITE" id="PS50848"/>
    </source>
</evidence>
<dbReference type="EMBL" id="CM002291">
    <property type="protein sequence ID" value="ESW23868.1"/>
    <property type="molecule type" value="Genomic_DNA"/>
</dbReference>
<evidence type="ECO:0000256" key="2">
    <source>
        <dbReference type="ARBA" id="ARBA00022824"/>
    </source>
</evidence>
<dbReference type="SUPFAM" id="SSF50729">
    <property type="entry name" value="PH domain-like"/>
    <property type="match status" value="1"/>
</dbReference>